<keyword evidence="2" id="KW-1185">Reference proteome</keyword>
<dbReference type="Proteomes" id="UP000886595">
    <property type="component" value="Unassembled WGS sequence"/>
</dbReference>
<proteinExistence type="predicted"/>
<organism evidence="1 2">
    <name type="scientific">Brassica carinata</name>
    <name type="common">Ethiopian mustard</name>
    <name type="synonym">Abyssinian cabbage</name>
    <dbReference type="NCBI Taxonomy" id="52824"/>
    <lineage>
        <taxon>Eukaryota</taxon>
        <taxon>Viridiplantae</taxon>
        <taxon>Streptophyta</taxon>
        <taxon>Embryophyta</taxon>
        <taxon>Tracheophyta</taxon>
        <taxon>Spermatophyta</taxon>
        <taxon>Magnoliopsida</taxon>
        <taxon>eudicotyledons</taxon>
        <taxon>Gunneridae</taxon>
        <taxon>Pentapetalae</taxon>
        <taxon>rosids</taxon>
        <taxon>malvids</taxon>
        <taxon>Brassicales</taxon>
        <taxon>Brassicaceae</taxon>
        <taxon>Brassiceae</taxon>
        <taxon>Brassica</taxon>
    </lineage>
</organism>
<evidence type="ECO:0000313" key="1">
    <source>
        <dbReference type="EMBL" id="KAG2329792.1"/>
    </source>
</evidence>
<dbReference type="EMBL" id="JAAMPC010000001">
    <property type="protein sequence ID" value="KAG2329792.1"/>
    <property type="molecule type" value="Genomic_DNA"/>
</dbReference>
<accession>A0A8X7WI59</accession>
<gene>
    <name evidence="1" type="ORF">Bca52824_000972</name>
</gene>
<sequence length="124" mass="13301">MEKLVRHILLVLSIKNLKEMRALYLGPERCGLLEGSLNTVSLFGLASYLNELGMSASIRCSLSQAIAAGNVSSSSLGNQSSIGLGWSGIVVFTVTLPDLPTLFSPSLTGKSRTKYLAIETQIQR</sequence>
<reference evidence="1 2" key="1">
    <citation type="submission" date="2020-02" db="EMBL/GenBank/DDBJ databases">
        <authorList>
            <person name="Ma Q."/>
            <person name="Huang Y."/>
            <person name="Song X."/>
            <person name="Pei D."/>
        </authorList>
    </citation>
    <scope>NUCLEOTIDE SEQUENCE [LARGE SCALE GENOMIC DNA]</scope>
    <source>
        <strain evidence="1">Sxm20200214</strain>
        <tissue evidence="1">Leaf</tissue>
    </source>
</reference>
<name>A0A8X7WI59_BRACI</name>
<dbReference type="AlphaFoldDB" id="A0A8X7WI59"/>
<protein>
    <submittedName>
        <fullName evidence="1">Uncharacterized protein</fullName>
    </submittedName>
</protein>
<comment type="caution">
    <text evidence="1">The sequence shown here is derived from an EMBL/GenBank/DDBJ whole genome shotgun (WGS) entry which is preliminary data.</text>
</comment>
<evidence type="ECO:0000313" key="2">
    <source>
        <dbReference type="Proteomes" id="UP000886595"/>
    </source>
</evidence>